<dbReference type="EMBL" id="CM029048">
    <property type="protein sequence ID" value="KAG2576884.1"/>
    <property type="molecule type" value="Genomic_DNA"/>
</dbReference>
<dbReference type="Pfam" id="PF10551">
    <property type="entry name" value="MULE"/>
    <property type="match status" value="1"/>
</dbReference>
<comment type="subcellular location">
    <subcellularLocation>
        <location evidence="6">Nucleus</location>
    </subcellularLocation>
</comment>
<comment type="similarity">
    <text evidence="1 6">Belongs to the FHY3/FAR1 family.</text>
</comment>
<evidence type="ECO:0000256" key="4">
    <source>
        <dbReference type="ARBA" id="ARBA00022833"/>
    </source>
</evidence>
<comment type="function">
    <text evidence="6">Putative transcription activator involved in regulating light control of development.</text>
</comment>
<evidence type="ECO:0000256" key="3">
    <source>
        <dbReference type="ARBA" id="ARBA00022771"/>
    </source>
</evidence>
<evidence type="ECO:0000259" key="8">
    <source>
        <dbReference type="PROSITE" id="PS50966"/>
    </source>
</evidence>
<dbReference type="PROSITE" id="PS50966">
    <property type="entry name" value="ZF_SWIM"/>
    <property type="match status" value="1"/>
</dbReference>
<protein>
    <recommendedName>
        <fullName evidence="6">Protein FAR1-RELATED SEQUENCE</fullName>
    </recommendedName>
</protein>
<dbReference type="Proteomes" id="UP000823388">
    <property type="component" value="Chromosome 6N"/>
</dbReference>
<dbReference type="Pfam" id="PF04434">
    <property type="entry name" value="SWIM"/>
    <property type="match status" value="1"/>
</dbReference>
<comment type="caution">
    <text evidence="9">The sequence shown here is derived from an EMBL/GenBank/DDBJ whole genome shotgun (WGS) entry which is preliminary data.</text>
</comment>
<evidence type="ECO:0000256" key="2">
    <source>
        <dbReference type="ARBA" id="ARBA00022723"/>
    </source>
</evidence>
<dbReference type="Pfam" id="PF03101">
    <property type="entry name" value="FAR1"/>
    <property type="match status" value="1"/>
</dbReference>
<dbReference type="AlphaFoldDB" id="A0A8T0QUU7"/>
<evidence type="ECO:0000256" key="6">
    <source>
        <dbReference type="RuleBase" id="RU367018"/>
    </source>
</evidence>
<feature type="domain" description="SWIM-type" evidence="8">
    <location>
        <begin position="512"/>
        <end position="559"/>
    </location>
</feature>
<dbReference type="PANTHER" id="PTHR31669:SF299">
    <property type="entry name" value="PROTEIN FAR1-RELATED SEQUENCE"/>
    <property type="match status" value="1"/>
</dbReference>
<organism evidence="9 10">
    <name type="scientific">Panicum virgatum</name>
    <name type="common">Blackwell switchgrass</name>
    <dbReference type="NCBI Taxonomy" id="38727"/>
    <lineage>
        <taxon>Eukaryota</taxon>
        <taxon>Viridiplantae</taxon>
        <taxon>Streptophyta</taxon>
        <taxon>Embryophyta</taxon>
        <taxon>Tracheophyta</taxon>
        <taxon>Spermatophyta</taxon>
        <taxon>Magnoliopsida</taxon>
        <taxon>Liliopsida</taxon>
        <taxon>Poales</taxon>
        <taxon>Poaceae</taxon>
        <taxon>PACMAD clade</taxon>
        <taxon>Panicoideae</taxon>
        <taxon>Panicodae</taxon>
        <taxon>Paniceae</taxon>
        <taxon>Panicinae</taxon>
        <taxon>Panicum</taxon>
        <taxon>Panicum sect. Hiantes</taxon>
    </lineage>
</organism>
<evidence type="ECO:0000256" key="7">
    <source>
        <dbReference type="SAM" id="MobiDB-lite"/>
    </source>
</evidence>
<evidence type="ECO:0000256" key="5">
    <source>
        <dbReference type="PROSITE-ProRule" id="PRU00325"/>
    </source>
</evidence>
<dbReference type="GO" id="GO:0005634">
    <property type="term" value="C:nucleus"/>
    <property type="evidence" value="ECO:0007669"/>
    <property type="project" value="UniProtKB-SubCell"/>
</dbReference>
<dbReference type="InterPro" id="IPR018289">
    <property type="entry name" value="MULE_transposase_dom"/>
</dbReference>
<evidence type="ECO:0000313" key="9">
    <source>
        <dbReference type="EMBL" id="KAG2576884.1"/>
    </source>
</evidence>
<dbReference type="GO" id="GO:0008270">
    <property type="term" value="F:zinc ion binding"/>
    <property type="evidence" value="ECO:0007669"/>
    <property type="project" value="UniProtKB-UniRule"/>
</dbReference>
<reference evidence="9" key="1">
    <citation type="submission" date="2020-05" db="EMBL/GenBank/DDBJ databases">
        <title>WGS assembly of Panicum virgatum.</title>
        <authorList>
            <person name="Lovell J.T."/>
            <person name="Jenkins J."/>
            <person name="Shu S."/>
            <person name="Juenger T.E."/>
            <person name="Schmutz J."/>
        </authorList>
    </citation>
    <scope>NUCLEOTIDE SEQUENCE</scope>
    <source>
        <strain evidence="9">AP13</strain>
    </source>
</reference>
<evidence type="ECO:0000256" key="1">
    <source>
        <dbReference type="ARBA" id="ARBA00005889"/>
    </source>
</evidence>
<gene>
    <name evidence="9" type="ORF">PVAP13_6NG063130</name>
</gene>
<keyword evidence="6" id="KW-0539">Nucleus</keyword>
<dbReference type="InterPro" id="IPR007527">
    <property type="entry name" value="Znf_SWIM"/>
</dbReference>
<dbReference type="InterPro" id="IPR006564">
    <property type="entry name" value="Znf_PMZ"/>
</dbReference>
<keyword evidence="2 6" id="KW-0479">Metal-binding</keyword>
<keyword evidence="10" id="KW-1185">Reference proteome</keyword>
<dbReference type="PANTHER" id="PTHR31669">
    <property type="entry name" value="PROTEIN FAR1-RELATED SEQUENCE 10-RELATED"/>
    <property type="match status" value="1"/>
</dbReference>
<keyword evidence="3 5" id="KW-0863">Zinc-finger</keyword>
<keyword evidence="4 6" id="KW-0862">Zinc</keyword>
<feature type="region of interest" description="Disordered" evidence="7">
    <location>
        <begin position="639"/>
        <end position="729"/>
    </location>
</feature>
<accession>A0A8T0QUU7</accession>
<name>A0A8T0QUU7_PANVG</name>
<sequence>MRMLQTEPTQVENCTEDRIPKVGMKFCTEEEAYQFYNAYARDKGFSIRRSSSHNVKNSTTIKNRTFCCSREGVRRPDKREESSSYSRPETRCMCQARMKISLTDGLYCIYEFEPEHNHILASSSQVHHLRSQRKITEAQLASVENAKAVGISNKATFDLMAKEAGGVENLGFTREDMKNKLYSKRSLQTNYGDTGGVLEYLEKKTSEDGKFFYSIQVDEDDLITNIFWTDSKMVADYELFGDVVCFDTTYRKLNDGRPFGLLVGVNNHKKTTIFGAALLYDETAESFVWLFNTFLTVMSGKKPKTILTDEDAAMAKAIKIVLPETHHRICVWHMNQNACKHLAGVVEDYKKFNKDFQNCIYDQEEEEEFINTWNNLLDKYKLQNNEWLQRLFDKREKWALAYGRNTFSADMVSTQRSESMNNELKGYISVKYDILTFFEHFERLVADKRNEEVKCDFKATQSTPKLKSELRILRHAARIYTPTIFKVFQEQVMQTLNCDLFYCGESNAEKEYKVKVYGRRNEHVVKFSALEVEVKCSCKKYEFVGILCCHALKILDINNIKKIHEHYILNRWTIDAKVVHIKSNSETHEDPKTKLSKRRHELCRMYIHLANRATESDETYLMAVNNAQKLAEDVEKSLKIRPDSDVGTSSHPEGSHPEGTEEEEQTIKPKGLKVKEKEIHGSARPIGGFEKATRQKKKTKKDPMVSGSAKEANTQRKKKGKNDPKDCGPIVEVDNVTYGQPHYTDLGHLGTSTYQNQIQMAGYYPGYYPHGNAFVPPPFSSFFGTPNHGQDTQGNVTQSFNPNPYNVFANFK</sequence>
<dbReference type="InterPro" id="IPR004330">
    <property type="entry name" value="FAR1_DNA_bnd_dom"/>
</dbReference>
<dbReference type="GO" id="GO:0006355">
    <property type="term" value="P:regulation of DNA-templated transcription"/>
    <property type="evidence" value="ECO:0007669"/>
    <property type="project" value="UniProtKB-UniRule"/>
</dbReference>
<dbReference type="SMART" id="SM00575">
    <property type="entry name" value="ZnF_PMZ"/>
    <property type="match status" value="1"/>
</dbReference>
<evidence type="ECO:0000313" key="10">
    <source>
        <dbReference type="Proteomes" id="UP000823388"/>
    </source>
</evidence>
<proteinExistence type="inferred from homology"/>
<dbReference type="InterPro" id="IPR031052">
    <property type="entry name" value="FHY3/FAR1"/>
</dbReference>